<feature type="transmembrane region" description="Helical" evidence="7">
    <location>
        <begin position="162"/>
        <end position="184"/>
    </location>
</feature>
<evidence type="ECO:0000256" key="3">
    <source>
        <dbReference type="ARBA" id="ARBA00022692"/>
    </source>
</evidence>
<dbReference type="AlphaFoldDB" id="A0A6I6FSH4"/>
<feature type="transmembrane region" description="Helical" evidence="7">
    <location>
        <begin position="589"/>
        <end position="614"/>
    </location>
</feature>
<evidence type="ECO:0000256" key="1">
    <source>
        <dbReference type="ARBA" id="ARBA00004651"/>
    </source>
</evidence>
<keyword evidence="4 7" id="KW-1133">Transmembrane helix</keyword>
<evidence type="ECO:0000256" key="2">
    <source>
        <dbReference type="ARBA" id="ARBA00022475"/>
    </source>
</evidence>
<accession>A0A6I6FSH4</accession>
<evidence type="ECO:0000256" key="6">
    <source>
        <dbReference type="ARBA" id="ARBA00038076"/>
    </source>
</evidence>
<dbReference type="InterPro" id="IPR003838">
    <property type="entry name" value="ABC3_permease_C"/>
</dbReference>
<comment type="similarity">
    <text evidence="6">Belongs to the ABC-4 integral membrane protein family.</text>
</comment>
<dbReference type="PANTHER" id="PTHR30572">
    <property type="entry name" value="MEMBRANE COMPONENT OF TRANSPORTER-RELATED"/>
    <property type="match status" value="1"/>
</dbReference>
<dbReference type="Proteomes" id="UP000422572">
    <property type="component" value="Chromosome"/>
</dbReference>
<dbReference type="GO" id="GO:0005886">
    <property type="term" value="C:plasma membrane"/>
    <property type="evidence" value="ECO:0007669"/>
    <property type="project" value="UniProtKB-SubCell"/>
</dbReference>
<evidence type="ECO:0000259" key="8">
    <source>
        <dbReference type="Pfam" id="PF02687"/>
    </source>
</evidence>
<keyword evidence="10" id="KW-1185">Reference proteome</keyword>
<sequence length="663" mass="67137">MGLGLASTFDAPERAPKRFAASPVVVIGTDTLTVGRVTHRLFHPHPVDARLLAELRALGPVATDGRPDAVGVDAAPDAVRAVVGDRGRVVTGDERRQADPEPGRDAEALVTVNALLGTAGGVTTFVAVFVVASTSAFAVALRRREFGLLRTAGATPGQVRRALLTEAALVGATASATGCLLGSWGAPKLARALVDGEIAPAWFTIRDTAWPYHLAFWTGLAVAVTGAWAAARRAGRTGPVEALREADVDSGVLPLGRRLLGAALLLTGAVLLGRALLADPSDLMGRKTYTTQPMLLITGAALLTPLLVRPLARALPLPGALGMLVRENAGAALRRTSAVAAPVLVTVALAGSLLGTTGTVAAAKAAEARQQTAADHVVTGEDLRPVRVPGATLSPTATTGLFVRDGETAVVRYEARAVTDPAAFATLARLPVVAGDPADLDDTSIVINEEIADSESGHRTVGDRIDVWLGDGRPVSLRVAAVLATGTGGNGPYVTATHAPAAPVDRVDVRLPHGADPAVLRADGATVTPVDVWAAPRTSSQTRLGLLLILGIALVYTALALANTLVMATSVRGGELRALRLTGASRGQVLAVVAGETLLAVAVGAVLGAAVAAVNLAGLAAALASLSAPAAVTVPWATVGLALGGCALVAVSAATLSAARTVR</sequence>
<evidence type="ECO:0000313" key="10">
    <source>
        <dbReference type="Proteomes" id="UP000422572"/>
    </source>
</evidence>
<evidence type="ECO:0000256" key="5">
    <source>
        <dbReference type="ARBA" id="ARBA00023136"/>
    </source>
</evidence>
<reference evidence="9 10" key="1">
    <citation type="submission" date="2018-12" db="EMBL/GenBank/DDBJ databases">
        <title>Complete genome sequence of Streptomyces ficellus NRRL8067, the producer of ficellomycin, feldamycin and nojirimycin.</title>
        <authorList>
            <person name="Zhang H."/>
            <person name="Yue R."/>
            <person name="Liu Y."/>
            <person name="Li M."/>
            <person name="Mu H."/>
            <person name="Zhang J."/>
        </authorList>
    </citation>
    <scope>NUCLEOTIDE SEQUENCE [LARGE SCALE GENOMIC DNA]</scope>
    <source>
        <strain evidence="9 10">NRRL 8067</strain>
    </source>
</reference>
<feature type="transmembrane region" description="Helical" evidence="7">
    <location>
        <begin position="289"/>
        <end position="308"/>
    </location>
</feature>
<keyword evidence="3 7" id="KW-0812">Transmembrane</keyword>
<proteinExistence type="inferred from homology"/>
<feature type="transmembrane region" description="Helical" evidence="7">
    <location>
        <begin position="343"/>
        <end position="363"/>
    </location>
</feature>
<feature type="domain" description="ABC3 transporter permease C-terminal" evidence="8">
    <location>
        <begin position="548"/>
        <end position="661"/>
    </location>
</feature>
<dbReference type="Pfam" id="PF02687">
    <property type="entry name" value="FtsX"/>
    <property type="match status" value="2"/>
</dbReference>
<feature type="transmembrane region" description="Helical" evidence="7">
    <location>
        <begin position="634"/>
        <end position="659"/>
    </location>
</feature>
<dbReference type="PANTHER" id="PTHR30572:SF4">
    <property type="entry name" value="ABC TRANSPORTER PERMEASE YTRF"/>
    <property type="match status" value="1"/>
</dbReference>
<feature type="transmembrane region" description="Helical" evidence="7">
    <location>
        <begin position="210"/>
        <end position="231"/>
    </location>
</feature>
<dbReference type="EMBL" id="CP034279">
    <property type="protein sequence ID" value="QGV82649.1"/>
    <property type="molecule type" value="Genomic_DNA"/>
</dbReference>
<gene>
    <name evidence="9" type="ORF">EIZ62_14370</name>
</gene>
<feature type="domain" description="ABC3 transporter permease C-terminal" evidence="8">
    <location>
        <begin position="119"/>
        <end position="238"/>
    </location>
</feature>
<dbReference type="KEGG" id="sfic:EIZ62_14370"/>
<evidence type="ECO:0000256" key="7">
    <source>
        <dbReference type="SAM" id="Phobius"/>
    </source>
</evidence>
<evidence type="ECO:0000313" key="9">
    <source>
        <dbReference type="EMBL" id="QGV82649.1"/>
    </source>
</evidence>
<dbReference type="GO" id="GO:0022857">
    <property type="term" value="F:transmembrane transporter activity"/>
    <property type="evidence" value="ECO:0007669"/>
    <property type="project" value="TreeGrafter"/>
</dbReference>
<comment type="subcellular location">
    <subcellularLocation>
        <location evidence="1">Cell membrane</location>
        <topology evidence="1">Multi-pass membrane protein</topology>
    </subcellularLocation>
</comment>
<keyword evidence="5 7" id="KW-0472">Membrane</keyword>
<evidence type="ECO:0000256" key="4">
    <source>
        <dbReference type="ARBA" id="ARBA00022989"/>
    </source>
</evidence>
<keyword evidence="2" id="KW-1003">Cell membrane</keyword>
<name>A0A6I6FSH4_9ACTN</name>
<feature type="transmembrane region" description="Helical" evidence="7">
    <location>
        <begin position="259"/>
        <end position="277"/>
    </location>
</feature>
<feature type="transmembrane region" description="Helical" evidence="7">
    <location>
        <begin position="544"/>
        <end position="568"/>
    </location>
</feature>
<feature type="transmembrane region" description="Helical" evidence="7">
    <location>
        <begin position="114"/>
        <end position="141"/>
    </location>
</feature>
<protein>
    <submittedName>
        <fullName evidence="9">ABC transporter permease</fullName>
    </submittedName>
</protein>
<organism evidence="9 10">
    <name type="scientific">Streptomyces ficellus</name>
    <dbReference type="NCBI Taxonomy" id="1977088"/>
    <lineage>
        <taxon>Bacteria</taxon>
        <taxon>Bacillati</taxon>
        <taxon>Actinomycetota</taxon>
        <taxon>Actinomycetes</taxon>
        <taxon>Kitasatosporales</taxon>
        <taxon>Streptomycetaceae</taxon>
        <taxon>Streptomyces</taxon>
    </lineage>
</organism>
<dbReference type="InterPro" id="IPR050250">
    <property type="entry name" value="Macrolide_Exporter_MacB"/>
</dbReference>
<dbReference type="OrthoDB" id="3223244at2"/>